<dbReference type="InterPro" id="IPR050312">
    <property type="entry name" value="IolE/XylAMocC-like"/>
</dbReference>
<sequence>MNKDICYSDLILLTNNVEKNINQLVNYGADKVELLMDGLEWDEMDKQIEKMKKAVKHYKVKFTVHPPAWDTNLTSENKAIRETSFEEYKKSILFAHEIEAEHVVIHPGFCFSPIFDKAIARKRAEEYIGRLCQISKPLGVKLAVENVGYNGTSIFTEDQFVKFLNTLDNYAGYLIDTGHAHVNQWNIPRMIRYTNSRLLGLHIHDNSGASDEHLPIGEGTVDWTPIFDELRKTNQSCQLILEYAPGTELEKLRIGKQLVLEKALIVH</sequence>
<reference evidence="3" key="1">
    <citation type="journal article" date="2019" name="Int. J. Syst. Evol. Microbiol.">
        <title>The Global Catalogue of Microorganisms (GCM) 10K type strain sequencing project: providing services to taxonomists for standard genome sequencing and annotation.</title>
        <authorList>
            <consortium name="The Broad Institute Genomics Platform"/>
            <consortium name="The Broad Institute Genome Sequencing Center for Infectious Disease"/>
            <person name="Wu L."/>
            <person name="Ma J."/>
        </authorList>
    </citation>
    <scope>NUCLEOTIDE SEQUENCE [LARGE SCALE GENOMIC DNA]</scope>
    <source>
        <strain evidence="3">CGMCC 1.16305</strain>
    </source>
</reference>
<dbReference type="Gene3D" id="3.20.20.150">
    <property type="entry name" value="Divalent-metal-dependent TIM barrel enzymes"/>
    <property type="match status" value="1"/>
</dbReference>
<dbReference type="EMBL" id="JBHTCO010000044">
    <property type="protein sequence ID" value="MFC7395332.1"/>
    <property type="molecule type" value="Genomic_DNA"/>
</dbReference>
<evidence type="ECO:0000313" key="2">
    <source>
        <dbReference type="EMBL" id="MFC7395332.1"/>
    </source>
</evidence>
<dbReference type="InterPro" id="IPR013022">
    <property type="entry name" value="Xyl_isomerase-like_TIM-brl"/>
</dbReference>
<keyword evidence="2" id="KW-0413">Isomerase</keyword>
<gene>
    <name evidence="2" type="ORF">ACFQRG_20705</name>
</gene>
<dbReference type="GO" id="GO:0016853">
    <property type="term" value="F:isomerase activity"/>
    <property type="evidence" value="ECO:0007669"/>
    <property type="project" value="UniProtKB-KW"/>
</dbReference>
<dbReference type="RefSeq" id="WP_380969778.1">
    <property type="nucleotide sequence ID" value="NZ_JBHTCO010000044.1"/>
</dbReference>
<dbReference type="PANTHER" id="PTHR12110">
    <property type="entry name" value="HYDROXYPYRUVATE ISOMERASE"/>
    <property type="match status" value="1"/>
</dbReference>
<dbReference type="Pfam" id="PF01261">
    <property type="entry name" value="AP_endonuc_2"/>
    <property type="match status" value="1"/>
</dbReference>
<dbReference type="InterPro" id="IPR036237">
    <property type="entry name" value="Xyl_isomerase-like_sf"/>
</dbReference>
<dbReference type="PANTHER" id="PTHR12110:SF21">
    <property type="entry name" value="XYLOSE ISOMERASE-LIKE TIM BARREL DOMAIN-CONTAINING PROTEIN"/>
    <property type="match status" value="1"/>
</dbReference>
<dbReference type="SUPFAM" id="SSF51658">
    <property type="entry name" value="Xylose isomerase-like"/>
    <property type="match status" value="1"/>
</dbReference>
<evidence type="ECO:0000259" key="1">
    <source>
        <dbReference type="Pfam" id="PF01261"/>
    </source>
</evidence>
<feature type="domain" description="Xylose isomerase-like TIM barrel" evidence="1">
    <location>
        <begin position="23"/>
        <end position="244"/>
    </location>
</feature>
<comment type="caution">
    <text evidence="2">The sequence shown here is derived from an EMBL/GenBank/DDBJ whole genome shotgun (WGS) entry which is preliminary data.</text>
</comment>
<name>A0ABW2Q2T0_9BACL</name>
<accession>A0ABW2Q2T0</accession>
<organism evidence="2 3">
    <name type="scientific">Scopulibacillus cellulosilyticus</name>
    <dbReference type="NCBI Taxonomy" id="2665665"/>
    <lineage>
        <taxon>Bacteria</taxon>
        <taxon>Bacillati</taxon>
        <taxon>Bacillota</taxon>
        <taxon>Bacilli</taxon>
        <taxon>Bacillales</taxon>
        <taxon>Sporolactobacillaceae</taxon>
        <taxon>Scopulibacillus</taxon>
    </lineage>
</organism>
<protein>
    <submittedName>
        <fullName evidence="2">Sugar phosphate isomerase/epimerase family protein</fullName>
    </submittedName>
</protein>
<keyword evidence="3" id="KW-1185">Reference proteome</keyword>
<evidence type="ECO:0000313" key="3">
    <source>
        <dbReference type="Proteomes" id="UP001596505"/>
    </source>
</evidence>
<proteinExistence type="predicted"/>
<dbReference type="Proteomes" id="UP001596505">
    <property type="component" value="Unassembled WGS sequence"/>
</dbReference>